<feature type="chain" id="PRO_5015874102" evidence="1">
    <location>
        <begin position="20"/>
        <end position="187"/>
    </location>
</feature>
<reference evidence="2 3" key="1">
    <citation type="journal article" date="2018" name="Syst. Appl. Microbiol.">
        <title>Ereboglobus luteus gen. nov. sp. nov. from cockroach guts, and new insights into the oxygen relationship of the genera Opitutus and Didymococcus (Verrucomicrobia: Opitutaceae).</title>
        <authorList>
            <person name="Tegtmeier D."/>
            <person name="Belitz A."/>
            <person name="Radek R."/>
            <person name="Heimerl T."/>
            <person name="Brune A."/>
        </authorList>
    </citation>
    <scope>NUCLEOTIDE SEQUENCE [LARGE SCALE GENOMIC DNA]</scope>
    <source>
        <strain evidence="2 3">Ho45</strain>
    </source>
</reference>
<protein>
    <submittedName>
        <fullName evidence="2">Uncharacterized protein</fullName>
    </submittedName>
</protein>
<evidence type="ECO:0000256" key="1">
    <source>
        <dbReference type="SAM" id="SignalP"/>
    </source>
</evidence>
<evidence type="ECO:0000313" key="2">
    <source>
        <dbReference type="EMBL" id="AWI08726.1"/>
    </source>
</evidence>
<dbReference type="KEGG" id="elut:CKA38_05175"/>
<keyword evidence="3" id="KW-1185">Reference proteome</keyword>
<organism evidence="2 3">
    <name type="scientific">Ereboglobus luteus</name>
    <dbReference type="NCBI Taxonomy" id="1796921"/>
    <lineage>
        <taxon>Bacteria</taxon>
        <taxon>Pseudomonadati</taxon>
        <taxon>Verrucomicrobiota</taxon>
        <taxon>Opitutia</taxon>
        <taxon>Opitutales</taxon>
        <taxon>Opitutaceae</taxon>
        <taxon>Ereboglobus</taxon>
    </lineage>
</organism>
<feature type="signal peptide" evidence="1">
    <location>
        <begin position="1"/>
        <end position="19"/>
    </location>
</feature>
<dbReference type="EMBL" id="CP023004">
    <property type="protein sequence ID" value="AWI08726.1"/>
    <property type="molecule type" value="Genomic_DNA"/>
</dbReference>
<dbReference type="AlphaFoldDB" id="A0A2U8E1R5"/>
<sequence length="187" mass="21610">MKKIYTIILLFIISSICNAATQELIMSMDDRYTVQDTEDWAVTVGRYLSLRYADVKVLPKQTKKSFNLMLYFKCDTKDLAQFDTPKKMKKAVVSSSKKYLGGIVEKEIKVEEIKNKGWYGFKTQFTDASLVDKKTIPDDEYLYMIRGMIRLSEKSALGFSLMTNAPDSTETAEVMKYIYSFAKERKE</sequence>
<keyword evidence="1" id="KW-0732">Signal</keyword>
<proteinExistence type="predicted"/>
<evidence type="ECO:0000313" key="3">
    <source>
        <dbReference type="Proteomes" id="UP000244896"/>
    </source>
</evidence>
<dbReference type="RefSeq" id="WP_108824536.1">
    <property type="nucleotide sequence ID" value="NZ_CP023004.1"/>
</dbReference>
<name>A0A2U8E1R5_9BACT</name>
<accession>A0A2U8E1R5</accession>
<gene>
    <name evidence="2" type="ORF">CKA38_05175</name>
</gene>
<dbReference type="Proteomes" id="UP000244896">
    <property type="component" value="Chromosome"/>
</dbReference>